<keyword evidence="2" id="KW-0812">Transmembrane</keyword>
<feature type="transmembrane region" description="Helical" evidence="2">
    <location>
        <begin position="20"/>
        <end position="41"/>
    </location>
</feature>
<comment type="caution">
    <text evidence="3">The sequence shown here is derived from an EMBL/GenBank/DDBJ whole genome shotgun (WGS) entry which is preliminary data.</text>
</comment>
<accession>K2GI83</accession>
<gene>
    <name evidence="3" type="ORF">ACD_2C00038G0011</name>
</gene>
<name>K2GI83_9BACT</name>
<proteinExistence type="predicted"/>
<keyword evidence="2" id="KW-1133">Transmembrane helix</keyword>
<reference evidence="3" key="1">
    <citation type="journal article" date="2012" name="Science">
        <title>Fermentation, hydrogen, and sulfur metabolism in multiple uncultivated bacterial phyla.</title>
        <authorList>
            <person name="Wrighton K.C."/>
            <person name="Thomas B.C."/>
            <person name="Sharon I."/>
            <person name="Miller C.S."/>
            <person name="Castelle C.J."/>
            <person name="VerBerkmoes N.C."/>
            <person name="Wilkins M.J."/>
            <person name="Hettich R.L."/>
            <person name="Lipton M.S."/>
            <person name="Williams K.H."/>
            <person name="Long P.E."/>
            <person name="Banfield J.F."/>
        </authorList>
    </citation>
    <scope>NUCLEOTIDE SEQUENCE [LARGE SCALE GENOMIC DNA]</scope>
</reference>
<dbReference type="AlphaFoldDB" id="K2GI83"/>
<keyword evidence="1" id="KW-0175">Coiled coil</keyword>
<dbReference type="EMBL" id="AMFJ01000038">
    <property type="protein sequence ID" value="EKE30134.1"/>
    <property type="molecule type" value="Genomic_DNA"/>
</dbReference>
<evidence type="ECO:0000256" key="2">
    <source>
        <dbReference type="SAM" id="Phobius"/>
    </source>
</evidence>
<organism evidence="3">
    <name type="scientific">uncultured bacterium</name>
    <name type="common">gcode 4</name>
    <dbReference type="NCBI Taxonomy" id="1234023"/>
    <lineage>
        <taxon>Bacteria</taxon>
        <taxon>environmental samples</taxon>
    </lineage>
</organism>
<evidence type="ECO:0000256" key="1">
    <source>
        <dbReference type="SAM" id="Coils"/>
    </source>
</evidence>
<sequence length="188" mass="21372">MTSDSQNNPLYRKADKQNMYATLVLLLTLAITFFLTSGLYADYTSSNEEKVSLNGRIDSLKAELDSLNKKKNQVSNDKATKDAIAQFASVYREDLILNQIYSKFDWILVHDISMDKWQKLPNGLSMASISINVDAKNIAELNKYLNFLTEETSNIRFVVKSLNLPLSTDNVNTNVSAGLSLWMYYFEQ</sequence>
<feature type="coiled-coil region" evidence="1">
    <location>
        <begin position="50"/>
        <end position="77"/>
    </location>
</feature>
<keyword evidence="2" id="KW-0472">Membrane</keyword>
<protein>
    <submittedName>
        <fullName evidence="3">Uncharacterized protein</fullName>
    </submittedName>
</protein>
<evidence type="ECO:0000313" key="3">
    <source>
        <dbReference type="EMBL" id="EKE30134.1"/>
    </source>
</evidence>